<dbReference type="InParanoid" id="A0A163V6L3"/>
<dbReference type="PANTHER" id="PTHR14344">
    <property type="entry name" value="WD REPEAT PROTEIN"/>
    <property type="match status" value="1"/>
</dbReference>
<keyword evidence="5" id="KW-0677">Repeat</keyword>
<dbReference type="SUPFAM" id="SSF50978">
    <property type="entry name" value="WD40 repeat-like"/>
    <property type="match status" value="2"/>
</dbReference>
<keyword evidence="4" id="KW-0819">tRNA processing</keyword>
<dbReference type="OMA" id="GGAHRQW"/>
<dbReference type="AlphaFoldDB" id="A0A163V6L3"/>
<dbReference type="PROSITE" id="PS50082">
    <property type="entry name" value="WD_REPEATS_2"/>
    <property type="match status" value="2"/>
</dbReference>
<evidence type="ECO:0000256" key="6">
    <source>
        <dbReference type="ARBA" id="ARBA00038255"/>
    </source>
</evidence>
<dbReference type="GO" id="GO:0005737">
    <property type="term" value="C:cytoplasm"/>
    <property type="evidence" value="ECO:0007669"/>
    <property type="project" value="UniProtKB-SubCell"/>
</dbReference>
<keyword evidence="9" id="KW-1185">Reference proteome</keyword>
<protein>
    <submittedName>
        <fullName evidence="8">Uncharacterized protein</fullName>
    </submittedName>
</protein>
<accession>A0A163V6L3</accession>
<reference evidence="8" key="1">
    <citation type="submission" date="2016-04" db="EMBL/GenBank/DDBJ databases">
        <authorList>
            <person name="Evans L.H."/>
            <person name="Alamgir A."/>
            <person name="Owens N."/>
            <person name="Weber N.D."/>
            <person name="Virtaneva K."/>
            <person name="Barbian K."/>
            <person name="Babar A."/>
            <person name="Rosenke K."/>
        </authorList>
    </citation>
    <scope>NUCLEOTIDE SEQUENCE [LARGE SCALE GENOMIC DNA]</scope>
    <source>
        <strain evidence="8">CBS 101.48</strain>
    </source>
</reference>
<evidence type="ECO:0000256" key="1">
    <source>
        <dbReference type="ARBA" id="ARBA00004496"/>
    </source>
</evidence>
<dbReference type="FunCoup" id="A0A163V6L3">
    <property type="interactions" value="761"/>
</dbReference>
<evidence type="ECO:0000256" key="4">
    <source>
        <dbReference type="ARBA" id="ARBA00022694"/>
    </source>
</evidence>
<evidence type="ECO:0000313" key="9">
    <source>
        <dbReference type="Proteomes" id="UP000078561"/>
    </source>
</evidence>
<dbReference type="SMART" id="SM00320">
    <property type="entry name" value="WD40"/>
    <property type="match status" value="5"/>
</dbReference>
<dbReference type="PROSITE" id="PS50294">
    <property type="entry name" value="WD_REPEATS_REGION"/>
    <property type="match status" value="1"/>
</dbReference>
<dbReference type="GO" id="GO:0030488">
    <property type="term" value="P:tRNA methylation"/>
    <property type="evidence" value="ECO:0007669"/>
    <property type="project" value="TreeGrafter"/>
</dbReference>
<keyword evidence="3 7" id="KW-0853">WD repeat</keyword>
<dbReference type="InterPro" id="IPR036322">
    <property type="entry name" value="WD40_repeat_dom_sf"/>
</dbReference>
<keyword evidence="2" id="KW-0963">Cytoplasm</keyword>
<feature type="repeat" description="WD" evidence="7">
    <location>
        <begin position="206"/>
        <end position="247"/>
    </location>
</feature>
<feature type="repeat" description="WD" evidence="7">
    <location>
        <begin position="314"/>
        <end position="348"/>
    </location>
</feature>
<comment type="subcellular location">
    <subcellularLocation>
        <location evidence="1">Cytoplasm</location>
    </subcellularLocation>
</comment>
<dbReference type="InterPro" id="IPR051973">
    <property type="entry name" value="tRNA_Anticodon_Mtase-Reg"/>
</dbReference>
<evidence type="ECO:0000256" key="2">
    <source>
        <dbReference type="ARBA" id="ARBA00022490"/>
    </source>
</evidence>
<sequence length="1127" mass="125058">MLEKDLFAGIVTSLSFYSEEVLVVGHGPFLKLYNAITGKLLSCKEVLPNNRIHRIAFVPGGQTDHEGGQSKTLAVYGSKFIAFVEAAVKGDEASITIKDSFGPFCDWIMDIQFLKATESGNYDQLAIAYAHNFVEVYNITSSSGSRGLDLFCRVQCQVRCILYSARFHGTTLADLLLASGTVFNQVHLWKVVNVNEEGYGQVSRELIGHEGVIFGVRFSQDGSMLASVSDDRTIRVWSLTNVKQAPLVVYGHTARVWDCQFVDEYLVSISEDSTCRVWKNGLMATSINENGGIDMGDSSMDCLACWEGHVGKNIWSCAISPDHKMVATGGQDSGVRLWSLTSIKENNIDSEEDLVCMRLSKQHEGDMIRNFALVNNSTIMASTDQGHLIKFDASSKTPDFTEAYQDDDLKGYSALEQSKCGRLIVAGSMAGALLFYSPQDEFQPLKLRLHKKNIFAIIIIGSQANKSVFYVVSYSFNSDVYFHRFDITVTGKPTITTPYMIQLPEITTTVVSAALVEHKGILILGSKEASIVIYRLPDLMGSHDDKLQIHSNIQVRRVHKKQGFSRITIKQSSAGQLNCYDETTGKDNSSITFWTTGRDGCYNEYRLTILNSSSAHPSSGECVLGLDSRGDTVTESADLRLEKVYRNKVTKGWLEGAIYIDGELLLLGFYQKSFFVYNETKRFEMVSVACGGAHRRWHFNTSDARLNNASFAFVRKEAIYAYIRDGTNTVDRFKESTLQQNYHGREVRVIKYLEMPTDLDKASQQPILFATAGEDTIFRIHQYIPGGPSRFITHSTIRKHKSVVKCLEWSRGIDTLLFTAGGKEEFRCWRLETQKNQDVDSIDISCMEWAVCPVVGDERIETRIMDLTTKVIDASKGLHLIGAVYSDAMIRIWLFNEKARRFSLLADGTWHGKCILQITNVTLRQENDKDQVLFFTSATDGKVATWDLGADLTDAVDNIETESDPSIPAAKLTEPLSYYQAHMSGVNALEVVDFDDEHLLAVTGGEDNAVTATLLKKANGETCGKGSCVISNAHASSVTGVYIDMGNDHQKPLVATISTDQRFNLWAASVESDQGAHIQDEKSVNLSLIDSAYVDIPDPSALDGIRLNGTTHFTLSGIGLQSLRLKP</sequence>
<dbReference type="PANTHER" id="PTHR14344:SF3">
    <property type="entry name" value="WD REPEAT-CONTAINING PROTEIN 6"/>
    <property type="match status" value="1"/>
</dbReference>
<gene>
    <name evidence="8" type="primary">ABSGL_03654.1 scaffold 4609</name>
</gene>
<evidence type="ECO:0000256" key="3">
    <source>
        <dbReference type="ARBA" id="ARBA00022574"/>
    </source>
</evidence>
<dbReference type="InterPro" id="IPR001680">
    <property type="entry name" value="WD40_rpt"/>
</dbReference>
<dbReference type="EMBL" id="LT552047">
    <property type="protein sequence ID" value="SAL98127.1"/>
    <property type="molecule type" value="Genomic_DNA"/>
</dbReference>
<dbReference type="OrthoDB" id="5594999at2759"/>
<proteinExistence type="inferred from homology"/>
<evidence type="ECO:0000313" key="8">
    <source>
        <dbReference type="EMBL" id="SAL98127.1"/>
    </source>
</evidence>
<dbReference type="Pfam" id="PF00400">
    <property type="entry name" value="WD40"/>
    <property type="match status" value="3"/>
</dbReference>
<dbReference type="InterPro" id="IPR015943">
    <property type="entry name" value="WD40/YVTN_repeat-like_dom_sf"/>
</dbReference>
<evidence type="ECO:0000256" key="7">
    <source>
        <dbReference type="PROSITE-ProRule" id="PRU00221"/>
    </source>
</evidence>
<evidence type="ECO:0000256" key="5">
    <source>
        <dbReference type="ARBA" id="ARBA00022737"/>
    </source>
</evidence>
<dbReference type="STRING" id="4829.A0A163V6L3"/>
<name>A0A163V6L3_ABSGL</name>
<organism evidence="8">
    <name type="scientific">Absidia glauca</name>
    <name type="common">Pin mould</name>
    <dbReference type="NCBI Taxonomy" id="4829"/>
    <lineage>
        <taxon>Eukaryota</taxon>
        <taxon>Fungi</taxon>
        <taxon>Fungi incertae sedis</taxon>
        <taxon>Mucoromycota</taxon>
        <taxon>Mucoromycotina</taxon>
        <taxon>Mucoromycetes</taxon>
        <taxon>Mucorales</taxon>
        <taxon>Cunninghamellaceae</taxon>
        <taxon>Absidia</taxon>
    </lineage>
</organism>
<comment type="similarity">
    <text evidence="6">Belongs to the WD repeat WDR6 family.</text>
</comment>
<dbReference type="Proteomes" id="UP000078561">
    <property type="component" value="Unassembled WGS sequence"/>
</dbReference>
<dbReference type="Gene3D" id="2.130.10.10">
    <property type="entry name" value="YVTN repeat-like/Quinoprotein amine dehydrogenase"/>
    <property type="match status" value="3"/>
</dbReference>